<proteinExistence type="inferred from homology"/>
<evidence type="ECO:0000256" key="13">
    <source>
        <dbReference type="PROSITE-ProRule" id="PRU00352"/>
    </source>
</evidence>
<keyword evidence="17" id="KW-1185">Reference proteome</keyword>
<dbReference type="Gene3D" id="1.10.506.10">
    <property type="entry name" value="GTPase Activation - p120gap, domain 1"/>
    <property type="match status" value="1"/>
</dbReference>
<dbReference type="InterPro" id="IPR036352">
    <property type="entry name" value="Semap_dom_sf"/>
</dbReference>
<accession>A0A8J0TMX8</accession>
<dbReference type="InterPro" id="IPR013548">
    <property type="entry name" value="Plexin_cytoplasmic_RasGAP_dom"/>
</dbReference>
<dbReference type="Pfam" id="PF20170">
    <property type="entry name" value="Plexin_RBD"/>
    <property type="match status" value="1"/>
</dbReference>
<dbReference type="RefSeq" id="XP_041430440.1">
    <property type="nucleotide sequence ID" value="XM_041574506.1"/>
</dbReference>
<dbReference type="SUPFAM" id="SSF81296">
    <property type="entry name" value="E set domains"/>
    <property type="match status" value="3"/>
</dbReference>
<feature type="transmembrane region" description="Helical" evidence="14">
    <location>
        <begin position="1227"/>
        <end position="1247"/>
    </location>
</feature>
<dbReference type="Gene3D" id="2.60.40.10">
    <property type="entry name" value="Immunoglobulins"/>
    <property type="match status" value="4"/>
</dbReference>
<comment type="similarity">
    <text evidence="2">Belongs to the plexin family.</text>
</comment>
<keyword evidence="12" id="KW-0325">Glycoprotein</keyword>
<dbReference type="PROSITE" id="PS51004">
    <property type="entry name" value="SEMA"/>
    <property type="match status" value="1"/>
</dbReference>
<dbReference type="PANTHER" id="PTHR22625">
    <property type="entry name" value="PLEXIN"/>
    <property type="match status" value="1"/>
</dbReference>
<dbReference type="Pfam" id="PF24479">
    <property type="entry name" value="PSI_PlexinA-B"/>
    <property type="match status" value="1"/>
</dbReference>
<evidence type="ECO:0000313" key="19">
    <source>
        <dbReference type="RefSeq" id="XP_041430440.1"/>
    </source>
</evidence>
<dbReference type="Pfam" id="PF01833">
    <property type="entry name" value="TIG"/>
    <property type="match status" value="3"/>
</dbReference>
<keyword evidence="10" id="KW-1015">Disulfide bond</keyword>
<organism evidence="18">
    <name type="scientific">Xenopus laevis</name>
    <name type="common">African clawed frog</name>
    <dbReference type="NCBI Taxonomy" id="8355"/>
    <lineage>
        <taxon>Eukaryota</taxon>
        <taxon>Metazoa</taxon>
        <taxon>Chordata</taxon>
        <taxon>Craniata</taxon>
        <taxon>Vertebrata</taxon>
        <taxon>Euteleostomi</taxon>
        <taxon>Amphibia</taxon>
        <taxon>Batrachia</taxon>
        <taxon>Anura</taxon>
        <taxon>Pipoidea</taxon>
        <taxon>Pipidae</taxon>
        <taxon>Xenopodinae</taxon>
        <taxon>Xenopus</taxon>
        <taxon>Xenopus</taxon>
    </lineage>
</organism>
<dbReference type="Pfam" id="PF01403">
    <property type="entry name" value="Sema"/>
    <property type="match status" value="1"/>
</dbReference>
<feature type="signal peptide" evidence="15">
    <location>
        <begin position="1"/>
        <end position="20"/>
    </location>
</feature>
<evidence type="ECO:0000256" key="4">
    <source>
        <dbReference type="ARBA" id="ARBA00022553"/>
    </source>
</evidence>
<dbReference type="KEGG" id="xla:108699984"/>
<evidence type="ECO:0000256" key="9">
    <source>
        <dbReference type="ARBA" id="ARBA00023136"/>
    </source>
</evidence>
<evidence type="ECO:0000313" key="20">
    <source>
        <dbReference type="Xenbase" id="XB-GENE-6485733"/>
    </source>
</evidence>
<evidence type="ECO:0000256" key="12">
    <source>
        <dbReference type="ARBA" id="ARBA00023180"/>
    </source>
</evidence>
<dbReference type="Xenbase" id="XB-GENE-6485733">
    <property type="gene designation" value="plxnb3.S"/>
</dbReference>
<dbReference type="GO" id="GO:0007162">
    <property type="term" value="P:negative regulation of cell adhesion"/>
    <property type="evidence" value="ECO:0000318"/>
    <property type="project" value="GO_Central"/>
</dbReference>
<dbReference type="GO" id="GO:0030336">
    <property type="term" value="P:negative regulation of cell migration"/>
    <property type="evidence" value="ECO:0000318"/>
    <property type="project" value="GO_Central"/>
</dbReference>
<dbReference type="InterPro" id="IPR002909">
    <property type="entry name" value="IPT_dom"/>
</dbReference>
<dbReference type="CTD" id="108699984"/>
<evidence type="ECO:0000256" key="11">
    <source>
        <dbReference type="ARBA" id="ARBA00023170"/>
    </source>
</evidence>
<keyword evidence="4" id="KW-0597">Phosphoprotein</keyword>
<dbReference type="CDD" id="cd11277">
    <property type="entry name" value="Sema_plexin_B3"/>
    <property type="match status" value="1"/>
</dbReference>
<dbReference type="InterPro" id="IPR041362">
    <property type="entry name" value="TIG2_plexin"/>
</dbReference>
<evidence type="ECO:0000256" key="3">
    <source>
        <dbReference type="ARBA" id="ARBA00022475"/>
    </source>
</evidence>
<evidence type="ECO:0000313" key="18">
    <source>
        <dbReference type="RefSeq" id="XP_018088260.1"/>
    </source>
</evidence>
<dbReference type="InterPro" id="IPR016201">
    <property type="entry name" value="PSI"/>
</dbReference>
<dbReference type="Pfam" id="PF01437">
    <property type="entry name" value="PSI"/>
    <property type="match status" value="1"/>
</dbReference>
<dbReference type="SUPFAM" id="SSF101912">
    <property type="entry name" value="Sema domain"/>
    <property type="match status" value="1"/>
</dbReference>
<dbReference type="Pfam" id="PF24317">
    <property type="entry name" value="PSI_Plexin-B"/>
    <property type="match status" value="1"/>
</dbReference>
<dbReference type="RefSeq" id="XP_018088260.1">
    <property type="nucleotide sequence ID" value="XM_018232771.2"/>
</dbReference>
<keyword evidence="5 14" id="KW-0812">Transmembrane</keyword>
<dbReference type="FunFam" id="1.10.506.10:FF:000012">
    <property type="entry name" value="Plexin B1"/>
    <property type="match status" value="1"/>
</dbReference>
<evidence type="ECO:0000259" key="16">
    <source>
        <dbReference type="PROSITE" id="PS51004"/>
    </source>
</evidence>
<dbReference type="Pfam" id="PF18020">
    <property type="entry name" value="TIG_2"/>
    <property type="match status" value="1"/>
</dbReference>
<dbReference type="FunFam" id="2.60.40.10:FF:000131">
    <property type="entry name" value="Plexin A2"/>
    <property type="match status" value="1"/>
</dbReference>
<dbReference type="Proteomes" id="UP000186698">
    <property type="component" value="Chromosome 8S"/>
</dbReference>
<dbReference type="GO" id="GO:0007416">
    <property type="term" value="P:synapse assembly"/>
    <property type="evidence" value="ECO:0000318"/>
    <property type="project" value="GO_Central"/>
</dbReference>
<dbReference type="SMART" id="SM00429">
    <property type="entry name" value="IPT"/>
    <property type="match status" value="3"/>
</dbReference>
<keyword evidence="3" id="KW-1003">Cell membrane</keyword>
<name>A0A8J0TMX8_XENLA</name>
<dbReference type="GO" id="GO:0017154">
    <property type="term" value="F:semaphorin receptor activity"/>
    <property type="evidence" value="ECO:0000318"/>
    <property type="project" value="GO_Central"/>
</dbReference>
<dbReference type="InterPro" id="IPR008936">
    <property type="entry name" value="Rho_GTPase_activation_prot"/>
</dbReference>
<evidence type="ECO:0000313" key="17">
    <source>
        <dbReference type="Proteomes" id="UP000186698"/>
    </source>
</evidence>
<dbReference type="Gene3D" id="2.130.10.10">
    <property type="entry name" value="YVTN repeat-like/Quinoprotein amine dehydrogenase"/>
    <property type="match status" value="1"/>
</dbReference>
<keyword evidence="9 14" id="KW-0472">Membrane</keyword>
<dbReference type="InterPro" id="IPR041019">
    <property type="entry name" value="TIG1_plexin"/>
</dbReference>
<dbReference type="AGR" id="Xenbase:XB-GENE-6485733"/>
<evidence type="ECO:0000256" key="6">
    <source>
        <dbReference type="ARBA" id="ARBA00022729"/>
    </source>
</evidence>
<feature type="chain" id="PRO_5044692200" evidence="15">
    <location>
        <begin position="21"/>
        <end position="1867"/>
    </location>
</feature>
<comment type="caution">
    <text evidence="13">Lacks conserved residue(s) required for the propagation of feature annotation.</text>
</comment>
<dbReference type="PANTHER" id="PTHR22625:SF33">
    <property type="entry name" value="PLEXIN-B3"/>
    <property type="match status" value="1"/>
</dbReference>
<keyword evidence="6 15" id="KW-0732">Signal</keyword>
<dbReference type="GO" id="GO:0050772">
    <property type="term" value="P:positive regulation of axonogenesis"/>
    <property type="evidence" value="ECO:0000318"/>
    <property type="project" value="GO_Central"/>
</dbReference>
<dbReference type="GeneID" id="108699984"/>
<dbReference type="GO" id="GO:0002116">
    <property type="term" value="C:semaphorin receptor complex"/>
    <property type="evidence" value="ECO:0000318"/>
    <property type="project" value="GO_Central"/>
</dbReference>
<dbReference type="GO" id="GO:0005886">
    <property type="term" value="C:plasma membrane"/>
    <property type="evidence" value="ECO:0000318"/>
    <property type="project" value="GO_Central"/>
</dbReference>
<dbReference type="SUPFAM" id="SSF48350">
    <property type="entry name" value="GTPase activation domain, GAP"/>
    <property type="match status" value="1"/>
</dbReference>
<dbReference type="Pfam" id="PF17960">
    <property type="entry name" value="TIG_plexin"/>
    <property type="match status" value="1"/>
</dbReference>
<evidence type="ECO:0000256" key="1">
    <source>
        <dbReference type="ARBA" id="ARBA00004251"/>
    </source>
</evidence>
<evidence type="ECO:0000256" key="2">
    <source>
        <dbReference type="ARBA" id="ARBA00010297"/>
    </source>
</evidence>
<gene>
    <name evidence="18 19 20" type="primary">plxnb3.S</name>
</gene>
<dbReference type="InterPro" id="IPR002165">
    <property type="entry name" value="Plexin_repeat"/>
</dbReference>
<keyword evidence="11" id="KW-0675">Receptor</keyword>
<evidence type="ECO:0000256" key="7">
    <source>
        <dbReference type="ARBA" id="ARBA00022737"/>
    </source>
</evidence>
<comment type="subcellular location">
    <subcellularLocation>
        <location evidence="1">Cell membrane</location>
        <topology evidence="1">Single-pass type I membrane protein</topology>
    </subcellularLocation>
</comment>
<dbReference type="InterPro" id="IPR057533">
    <property type="entry name" value="PSI_Plexin-B"/>
</dbReference>
<dbReference type="InterPro" id="IPR031148">
    <property type="entry name" value="Plexin"/>
</dbReference>
<evidence type="ECO:0000256" key="10">
    <source>
        <dbReference type="ARBA" id="ARBA00023157"/>
    </source>
</evidence>
<dbReference type="SUPFAM" id="SSF103575">
    <property type="entry name" value="Plexin repeat"/>
    <property type="match status" value="1"/>
</dbReference>
<dbReference type="GO" id="GO:0008360">
    <property type="term" value="P:regulation of cell shape"/>
    <property type="evidence" value="ECO:0000318"/>
    <property type="project" value="GO_Central"/>
</dbReference>
<dbReference type="InterPro" id="IPR013783">
    <property type="entry name" value="Ig-like_fold"/>
</dbReference>
<reference evidence="18" key="1">
    <citation type="submission" date="2022-04" db="UniProtKB">
        <authorList>
            <consortium name="RefSeq"/>
        </authorList>
    </citation>
    <scope>IDENTIFICATION</scope>
    <source>
        <strain evidence="18 19">J_2021</strain>
        <tissue evidence="18 19">Erythrocytes</tissue>
    </source>
</reference>
<dbReference type="InterPro" id="IPR046800">
    <property type="entry name" value="Plexin_RBD"/>
</dbReference>
<evidence type="ECO:0000256" key="5">
    <source>
        <dbReference type="ARBA" id="ARBA00022692"/>
    </source>
</evidence>
<dbReference type="InterPro" id="IPR015943">
    <property type="entry name" value="WD40/YVTN_repeat-like_dom_sf"/>
</dbReference>
<dbReference type="Gene3D" id="3.10.20.90">
    <property type="entry name" value="Phosphatidylinositol 3-kinase Catalytic Subunit, Chain A, domain 1"/>
    <property type="match status" value="1"/>
</dbReference>
<dbReference type="InterPro" id="IPR001627">
    <property type="entry name" value="Semap_dom"/>
</dbReference>
<dbReference type="InterPro" id="IPR014756">
    <property type="entry name" value="Ig_E-set"/>
</dbReference>
<keyword evidence="8 14" id="KW-1133">Transmembrane helix</keyword>
<keyword evidence="7" id="KW-0677">Repeat</keyword>
<protein>
    <submittedName>
        <fullName evidence="18 19">Plexin-B3 isoform X1</fullName>
    </submittedName>
</protein>
<feature type="domain" description="Sema" evidence="16">
    <location>
        <begin position="1"/>
        <end position="456"/>
    </location>
</feature>
<dbReference type="SMART" id="SM00630">
    <property type="entry name" value="Sema"/>
    <property type="match status" value="1"/>
</dbReference>
<evidence type="ECO:0000256" key="14">
    <source>
        <dbReference type="SAM" id="Phobius"/>
    </source>
</evidence>
<evidence type="ECO:0000256" key="8">
    <source>
        <dbReference type="ARBA" id="ARBA00022989"/>
    </source>
</evidence>
<dbReference type="Pfam" id="PF08337">
    <property type="entry name" value="Plexin_cytopl"/>
    <property type="match status" value="1"/>
</dbReference>
<dbReference type="CDD" id="cd12791">
    <property type="entry name" value="RasGAP_plexin_B3"/>
    <property type="match status" value="1"/>
</dbReference>
<dbReference type="GO" id="GO:0071526">
    <property type="term" value="P:semaphorin-plexin signaling pathway"/>
    <property type="evidence" value="ECO:0000318"/>
    <property type="project" value="GO_Central"/>
</dbReference>
<dbReference type="SMART" id="SM00423">
    <property type="entry name" value="PSI"/>
    <property type="match status" value="3"/>
</dbReference>
<sequence>MLGLAPLLLSFLCSCLLVFSAPSFLRPNVTFNHMARDPTSGFIYIGAVNWIFQLSPDLQLLFEDSTGPREDSPECLPFKELKDCPQASLTPNTNKLLTVNDNGSELITCGQVFQGICEKRRLSNITDIIFQTIDPGDNQFVAANDPKVTTVGIVEGSLDNNPLLFVGRGLTARLSSGIPPITIRQLGKAPVFSNDGLGKLVVGDFSDYNNTFVGIFSNKNHVYFLFFRRGSKSQMDYNTYLGSVCTGDIHLYSYVEVPLICQGGYNLAQAAYLEKRNRDLFVVFATSHGPTPNPSSQTALCSYKMVDIEERIEKARELCYTNAGMGDNDKEEAVIEYGVNSKCGKLSKDTPQLFHCGGEHTPSPIASRIPFEATPLLEDQPSLTAVAALAEDTYTVTFLGDAAGNIHKAFVSSNTGAVYSTVTSSQGSPVNPDLILDDKAKQLYVMTESKVTKMPVAECSSYSSCDFCLAAGDPFCGWCVLQGRCTEKQKCADYTKEKHYLWSYDKEEKCLVIEDITPPNQSRTQETQVTLTVPRLPFVEQQSSWKCFFDNVSNEAHIIDDHVTCRTPMPDELPPNEPGKDHVVMRLALTFENIIVVEMNFSFYDCEAVMKLAVTAPCAGCVSSQWDCHWCVNDYQCIHDAQNCSPYQEIIYNQKQGGPDACPRIERVVGSSLIPVGIERELDLIGRNLQLLKEDVLGYSCVIDAHGTTIPLPAQIENVTGEKDVFQVHCQTHKFEYSLHVLEHPVTVYVIASNGHRVDDKEDILVVLYNCSVGQSDCSRCQALHNQYNCVWCAKMEGEACLHQSQCQQSALDVCPTPSISSFSPLTGIIQGGTTLTITGANMGQKAENVSVKVAGHPCTLLPNLYITSNRIVCTLSASDAEKSGPVEVYVDDQQPGVSVQHFTYQDPVLQSLHPLQGPVAGGTLITIIGVKLLTGDLINVTVGDIPCKIQNGGVTEGEIHCVTGASPVQEHLPVSVFYGSAKRMVEDTQYSYTENPSISSANPSRCFYGGGRVIWVEGTNLDVVETPVMTVLAKLSSEKLRVDNGNSRRKKRKRRRILEHEAVQEFTEQCQHNSSTLLKCFSPNISETFEPVDVLFILDNVRIPFSSLRESFTYIKNPTFKPLNRENPSKPYNLKPGNVLDIEGEGLDSGISKQEVVAKIGHGTCTVKTLTHNHLYCEPPPESPQPLDLSTSLPEFVVHMGKLQFNLGQVKYDVDGQTAFPKEAKIGLAVVATLLVPIVLIIIYMYRRQSKMAMRDYKKVLVQLENLETRVGDQCRKEFTDLMTEMMDLSSELEGTGIPFLDSRTYVERIFFPVNIDSPLPKSLDVPAGRRSTVEQGLTQLSNLLNNKLFLTKLIETLDAQFTLSQRDRCHAASLLTVALHGKLEYLTDVMKTLLANLIDQCVAKNPKLLFRRTETIVEKLLSNWMSICLQTDLREAAAEPLYMLYCAIKYQVDKGPVDAVTGKAKRTLNDCHLLREDIDYRLMTLTVIVKSGRETHHVPVRVLDTDTITQVKQKILNQVYKGTPFSQRPEATTLDLEWRSGNAGHLTLSDEDLTSLIQDQWKRLNTLHHYKVPDNATVALIPRLHNNQCETPSNSFIGGEKTPMLEDGEEGGIRTWHLVKSAEEPEVCKNRRSSLRERERAKAIPEIFLTRLLSMKGTLQKFVDDTFQVMLGVNRPVPIAIKYFFDFLDEMAEKHEITDAETVHIWKTNSLMLRFWVLILKNPQMVFDVEVSENVDSILAVIAQTFIDSCTISEHKVGRDSPVNKLLYAREIPRYKQLVENYYADIKNTPAASYQEMNSFLTEQSGAHSPELNSLVALQELYNYINKYYDQISSALEEDPNGQKMQLAYRLQQISALVENKVTDL</sequence>
<dbReference type="OrthoDB" id="125363at2759"/>
<dbReference type="FunFam" id="2.60.40.10:FF:000203">
    <property type="entry name" value="Plexin B2"/>
    <property type="match status" value="1"/>
</dbReference>
<evidence type="ECO:0000256" key="15">
    <source>
        <dbReference type="SAM" id="SignalP"/>
    </source>
</evidence>
<dbReference type="FunFam" id="2.130.10.10:FF:000126">
    <property type="entry name" value="Plexin B1"/>
    <property type="match status" value="1"/>
</dbReference>